<name>A0A157P1W8_9BORD</name>
<dbReference type="AlphaFoldDB" id="A0A157P1W8"/>
<evidence type="ECO:0000313" key="1">
    <source>
        <dbReference type="EMBL" id="SAI27478.1"/>
    </source>
</evidence>
<sequence length="368" mass="40722">MQLRKILAPVLAVALLAGIGGAIYVSSTRKLETDAAQAAAKAVVQVRGMIGSEKETYFLDPRVQARLKQLGFTVAVDKVGSREISARKRDGYDFGFPAGAPAAITLQKASNARQVYQPFFTPMAIASWKTLVPMLESAGLVRTENGTHYIIDMDRLMTMIEQGKRWNELPNNTVFNTSKSILVSSTDVRKSNSAAMYLALASYVMNKNNIVNTQADADRLLPALSSLFLRQGFQESSSAGPFEDYTTMGIGKAPLVMIYESQYLEYQSKRPTPNTDMVLLYPRPTLYTKHTLVPFNEKGQRLGEALSQDPELQALAVQYGYRTADSGKFVSFLNDKKLSAPDVLVDVVDPPSYETLEYLIQGIERKFN</sequence>
<protein>
    <submittedName>
        <fullName evidence="1">Uncharacterized protein</fullName>
    </submittedName>
</protein>
<accession>A0A157P1W8</accession>
<dbReference type="OrthoDB" id="5418945at2"/>
<dbReference type="EMBL" id="FKBS01000014">
    <property type="protein sequence ID" value="SAI27478.1"/>
    <property type="molecule type" value="Genomic_DNA"/>
</dbReference>
<organism evidence="1 2">
    <name type="scientific">Bordetella ansorpii</name>
    <dbReference type="NCBI Taxonomy" id="288768"/>
    <lineage>
        <taxon>Bacteria</taxon>
        <taxon>Pseudomonadati</taxon>
        <taxon>Pseudomonadota</taxon>
        <taxon>Betaproteobacteria</taxon>
        <taxon>Burkholderiales</taxon>
        <taxon>Alcaligenaceae</taxon>
        <taxon>Bordetella</taxon>
    </lineage>
</organism>
<dbReference type="Proteomes" id="UP000077037">
    <property type="component" value="Unassembled WGS sequence"/>
</dbReference>
<dbReference type="RefSeq" id="WP_066411548.1">
    <property type="nucleotide sequence ID" value="NZ_FKBS01000014.1"/>
</dbReference>
<proteinExistence type="predicted"/>
<gene>
    <name evidence="1" type="ORF">SAMEA1982600_02170</name>
</gene>
<reference evidence="1 2" key="1">
    <citation type="submission" date="2016-03" db="EMBL/GenBank/DDBJ databases">
        <authorList>
            <consortium name="Pathogen Informatics"/>
        </authorList>
    </citation>
    <scope>NUCLEOTIDE SEQUENCE [LARGE SCALE GENOMIC DNA]</scope>
    <source>
        <strain evidence="1 2">NCTC13364</strain>
    </source>
</reference>
<evidence type="ECO:0000313" key="2">
    <source>
        <dbReference type="Proteomes" id="UP000077037"/>
    </source>
</evidence>